<evidence type="ECO:0000313" key="4">
    <source>
        <dbReference type="Proteomes" id="UP000320386"/>
    </source>
</evidence>
<evidence type="ECO:0000259" key="2">
    <source>
        <dbReference type="Pfam" id="PF02638"/>
    </source>
</evidence>
<dbReference type="PANTHER" id="PTHR43405">
    <property type="entry name" value="GLYCOSYL HYDROLASE DIGH"/>
    <property type="match status" value="1"/>
</dbReference>
<evidence type="ECO:0000313" key="3">
    <source>
        <dbReference type="EMBL" id="QDU72605.1"/>
    </source>
</evidence>
<dbReference type="Gene3D" id="3.20.20.80">
    <property type="entry name" value="Glycosidases"/>
    <property type="match status" value="1"/>
</dbReference>
<dbReference type="PANTHER" id="PTHR43405:SF1">
    <property type="entry name" value="GLYCOSYL HYDROLASE DIGH"/>
    <property type="match status" value="1"/>
</dbReference>
<dbReference type="SUPFAM" id="SSF51445">
    <property type="entry name" value="(Trans)glycosidases"/>
    <property type="match status" value="1"/>
</dbReference>
<organism evidence="3 4">
    <name type="scientific">Mucisphaera calidilacus</name>
    <dbReference type="NCBI Taxonomy" id="2527982"/>
    <lineage>
        <taxon>Bacteria</taxon>
        <taxon>Pseudomonadati</taxon>
        <taxon>Planctomycetota</taxon>
        <taxon>Phycisphaerae</taxon>
        <taxon>Phycisphaerales</taxon>
        <taxon>Phycisphaeraceae</taxon>
        <taxon>Mucisphaera</taxon>
    </lineage>
</organism>
<dbReference type="InterPro" id="IPR017853">
    <property type="entry name" value="GH"/>
</dbReference>
<dbReference type="Proteomes" id="UP000320386">
    <property type="component" value="Chromosome"/>
</dbReference>
<keyword evidence="4" id="KW-1185">Reference proteome</keyword>
<evidence type="ECO:0000256" key="1">
    <source>
        <dbReference type="ARBA" id="ARBA00022729"/>
    </source>
</evidence>
<dbReference type="InterPro" id="IPR052177">
    <property type="entry name" value="Divisome_Glycosyl_Hydrolase"/>
</dbReference>
<accession>A0A518C062</accession>
<name>A0A518C062_9BACT</name>
<protein>
    <recommendedName>
        <fullName evidence="2">Glycosyl hydrolase-like 10 domain-containing protein</fullName>
    </recommendedName>
</protein>
<dbReference type="KEGG" id="mcad:Pan265_24760"/>
<dbReference type="InterPro" id="IPR003790">
    <property type="entry name" value="GHL10"/>
</dbReference>
<gene>
    <name evidence="3" type="ORF">Pan265_24760</name>
</gene>
<feature type="domain" description="Glycosyl hydrolase-like 10" evidence="2">
    <location>
        <begin position="32"/>
        <end position="341"/>
    </location>
</feature>
<dbReference type="EMBL" id="CP036280">
    <property type="protein sequence ID" value="QDU72605.1"/>
    <property type="molecule type" value="Genomic_DNA"/>
</dbReference>
<keyword evidence="1" id="KW-0732">Signal</keyword>
<dbReference type="AlphaFoldDB" id="A0A518C062"/>
<dbReference type="RefSeq" id="WP_145446775.1">
    <property type="nucleotide sequence ID" value="NZ_CP036280.1"/>
</dbReference>
<dbReference type="OrthoDB" id="9794671at2"/>
<proteinExistence type="predicted"/>
<dbReference type="Pfam" id="PF02638">
    <property type="entry name" value="GHL10"/>
    <property type="match status" value="1"/>
</dbReference>
<sequence length="416" mass="47236">MRIRLMMGLFALLGVLLAWGDAALAQEGVREEVRALWVTRWDYTTEPEVRRIIRNAEMMGFNVVLFQVRGNGTVFYPSAIEAWAWELTSKGPATTGKDPGWDPLAVAIEEAHERGMELHAYVNIFPAWRSQRYAPPMSRQLMSTRPEWLMHDAAGDRMVPRDKAKNPRVNDWYAFLSPGVPEVQQYLAALMGELAANYELDGIHYDYIRYPHEITEVREGFAERAKLMGNWSYDPVSLRRFAEATGLRRPDDNPRAWAAWRTRQVTETTRLMAAAIREHRPDCVLTAAVGADPARARALKYQDYVGWMREGILDAAFTMNYTGKAATFAERVELLAAERMAQGRGVIVTGVGLNHDAKVLSDQVEVVRANGYEGWAGFAYSHLFDRNDGHKAKEQAMRLRRTALFEGEARVPWGRD</sequence>
<reference evidence="3 4" key="1">
    <citation type="submission" date="2019-02" db="EMBL/GenBank/DDBJ databases">
        <title>Deep-cultivation of Planctomycetes and their phenomic and genomic characterization uncovers novel biology.</title>
        <authorList>
            <person name="Wiegand S."/>
            <person name="Jogler M."/>
            <person name="Boedeker C."/>
            <person name="Pinto D."/>
            <person name="Vollmers J."/>
            <person name="Rivas-Marin E."/>
            <person name="Kohn T."/>
            <person name="Peeters S.H."/>
            <person name="Heuer A."/>
            <person name="Rast P."/>
            <person name="Oberbeckmann S."/>
            <person name="Bunk B."/>
            <person name="Jeske O."/>
            <person name="Meyerdierks A."/>
            <person name="Storesund J.E."/>
            <person name="Kallscheuer N."/>
            <person name="Luecker S."/>
            <person name="Lage O.M."/>
            <person name="Pohl T."/>
            <person name="Merkel B.J."/>
            <person name="Hornburger P."/>
            <person name="Mueller R.-W."/>
            <person name="Bruemmer F."/>
            <person name="Labrenz M."/>
            <person name="Spormann A.M."/>
            <person name="Op den Camp H."/>
            <person name="Overmann J."/>
            <person name="Amann R."/>
            <person name="Jetten M.S.M."/>
            <person name="Mascher T."/>
            <person name="Medema M.H."/>
            <person name="Devos D.P."/>
            <person name="Kaster A.-K."/>
            <person name="Ovreas L."/>
            <person name="Rohde M."/>
            <person name="Galperin M.Y."/>
            <person name="Jogler C."/>
        </authorList>
    </citation>
    <scope>NUCLEOTIDE SEQUENCE [LARGE SCALE GENOMIC DNA]</scope>
    <source>
        <strain evidence="3 4">Pan265</strain>
    </source>
</reference>